<keyword evidence="2" id="KW-0812">Transmembrane</keyword>
<evidence type="ECO:0000313" key="3">
    <source>
        <dbReference type="EMBL" id="BCD97767.1"/>
    </source>
</evidence>
<dbReference type="KEGG" id="marq:MARGE09_P1968"/>
<dbReference type="Proteomes" id="UP001320119">
    <property type="component" value="Chromosome"/>
</dbReference>
<keyword evidence="2" id="KW-1133">Transmembrane helix</keyword>
<keyword evidence="2" id="KW-0472">Membrane</keyword>
<dbReference type="AlphaFoldDB" id="A0AAN1WHN6"/>
<evidence type="ECO:0000256" key="1">
    <source>
        <dbReference type="SAM" id="MobiDB-lite"/>
    </source>
</evidence>
<name>A0AAN1WHN6_9GAMM</name>
<organism evidence="3 4">
    <name type="scientific">Marinagarivorans cellulosilyticus</name>
    <dbReference type="NCBI Taxonomy" id="2721545"/>
    <lineage>
        <taxon>Bacteria</taxon>
        <taxon>Pseudomonadati</taxon>
        <taxon>Pseudomonadota</taxon>
        <taxon>Gammaproteobacteria</taxon>
        <taxon>Cellvibrionales</taxon>
        <taxon>Cellvibrionaceae</taxon>
        <taxon>Marinagarivorans</taxon>
    </lineage>
</organism>
<feature type="transmembrane region" description="Helical" evidence="2">
    <location>
        <begin position="39"/>
        <end position="60"/>
    </location>
</feature>
<sequence>MESTTLPPELTQQYEQEVSDESETIGEYKANKKRHLETAFKGFFVITNITLMVFVGYTVFKPEDDRFKGIEDAVALNTNSISEVTGSVKTNEETAKSFEDSLHNLKMYIEERSDQNNGKITLSSERVDQLELRLIEIEKQWIAIKESKKKSVVKTKPVAQRRAVIQPMSLVSIRSQGDYGLVNLASTKGEVSPLLRNGDEWNGWKFIRLDGRSAIFEVAGRERQLAL</sequence>
<feature type="compositionally biased region" description="Polar residues" evidence="1">
    <location>
        <begin position="1"/>
        <end position="16"/>
    </location>
</feature>
<dbReference type="EMBL" id="AP023086">
    <property type="protein sequence ID" value="BCD97767.1"/>
    <property type="molecule type" value="Genomic_DNA"/>
</dbReference>
<protein>
    <submittedName>
        <fullName evidence="3">Uncharacterized protein</fullName>
    </submittedName>
</protein>
<evidence type="ECO:0000313" key="4">
    <source>
        <dbReference type="Proteomes" id="UP001320119"/>
    </source>
</evidence>
<accession>A0AAN1WHN6</accession>
<dbReference type="RefSeq" id="WP_236987247.1">
    <property type="nucleotide sequence ID" value="NZ_AP023086.1"/>
</dbReference>
<proteinExistence type="predicted"/>
<feature type="region of interest" description="Disordered" evidence="1">
    <location>
        <begin position="1"/>
        <end position="22"/>
    </location>
</feature>
<keyword evidence="4" id="KW-1185">Reference proteome</keyword>
<gene>
    <name evidence="3" type="ORF">MARGE09_P1968</name>
</gene>
<reference evidence="3 4" key="1">
    <citation type="journal article" date="2022" name="IScience">
        <title>An ultrasensitive nanofiber-based assay for enzymatic hydrolysis and deep-sea microbial degradation of cellulose.</title>
        <authorList>
            <person name="Tsudome M."/>
            <person name="Tachioka M."/>
            <person name="Miyazaki M."/>
            <person name="Uchimura K."/>
            <person name="Tsuda M."/>
            <person name="Takaki Y."/>
            <person name="Deguchi S."/>
        </authorList>
    </citation>
    <scope>NUCLEOTIDE SEQUENCE [LARGE SCALE GENOMIC DNA]</scope>
    <source>
        <strain evidence="3 4">GE09</strain>
    </source>
</reference>
<evidence type="ECO:0000256" key="2">
    <source>
        <dbReference type="SAM" id="Phobius"/>
    </source>
</evidence>